<feature type="signal peptide" evidence="5">
    <location>
        <begin position="1"/>
        <end position="26"/>
    </location>
</feature>
<dbReference type="PRINTS" id="PR00691">
    <property type="entry name" value="ADHESINB"/>
</dbReference>
<dbReference type="Proteomes" id="UP001596138">
    <property type="component" value="Unassembled WGS sequence"/>
</dbReference>
<keyword evidence="7" id="KW-1185">Reference proteome</keyword>
<evidence type="ECO:0000313" key="6">
    <source>
        <dbReference type="EMBL" id="MFC6239033.1"/>
    </source>
</evidence>
<evidence type="ECO:0000256" key="2">
    <source>
        <dbReference type="ARBA" id="ARBA00022448"/>
    </source>
</evidence>
<gene>
    <name evidence="6" type="ORF">ACFQGU_14200</name>
</gene>
<dbReference type="Pfam" id="PF01297">
    <property type="entry name" value="ZnuA"/>
    <property type="match status" value="1"/>
</dbReference>
<dbReference type="PANTHER" id="PTHR42953">
    <property type="entry name" value="HIGH-AFFINITY ZINC UPTAKE SYSTEM PROTEIN ZNUA-RELATED"/>
    <property type="match status" value="1"/>
</dbReference>
<feature type="chain" id="PRO_5046086077" evidence="5">
    <location>
        <begin position="27"/>
        <end position="307"/>
    </location>
</feature>
<dbReference type="InterPro" id="IPR006129">
    <property type="entry name" value="AdhesinB"/>
</dbReference>
<comment type="caution">
    <text evidence="6">The sequence shown here is derived from an EMBL/GenBank/DDBJ whole genome shotgun (WGS) entry which is preliminary data.</text>
</comment>
<dbReference type="InterPro" id="IPR050492">
    <property type="entry name" value="Bact_metal-bind_prot9"/>
</dbReference>
<evidence type="ECO:0000256" key="1">
    <source>
        <dbReference type="ARBA" id="ARBA00011028"/>
    </source>
</evidence>
<evidence type="ECO:0000256" key="3">
    <source>
        <dbReference type="ARBA" id="ARBA00022729"/>
    </source>
</evidence>
<dbReference type="Gene3D" id="3.40.50.1980">
    <property type="entry name" value="Nitrogenase molybdenum iron protein domain"/>
    <property type="match status" value="2"/>
</dbReference>
<protein>
    <submittedName>
        <fullName evidence="6">Metal ABC transporter substrate-binding protein</fullName>
    </submittedName>
</protein>
<dbReference type="RefSeq" id="WP_386767752.1">
    <property type="nucleotide sequence ID" value="NZ_JBHSTI010000008.1"/>
</dbReference>
<comment type="similarity">
    <text evidence="1 4">Belongs to the bacterial solute-binding protein 9 family.</text>
</comment>
<accession>A0ABW1T4T0</accession>
<organism evidence="6 7">
    <name type="scientific">Longivirga aurantiaca</name>
    <dbReference type="NCBI Taxonomy" id="1837743"/>
    <lineage>
        <taxon>Bacteria</taxon>
        <taxon>Bacillati</taxon>
        <taxon>Actinomycetota</taxon>
        <taxon>Actinomycetes</taxon>
        <taxon>Sporichthyales</taxon>
        <taxon>Sporichthyaceae</taxon>
        <taxon>Longivirga</taxon>
    </lineage>
</organism>
<keyword evidence="3 5" id="KW-0732">Signal</keyword>
<dbReference type="PROSITE" id="PS51257">
    <property type="entry name" value="PROKAR_LIPOPROTEIN"/>
    <property type="match status" value="1"/>
</dbReference>
<sequence>MTRRPLRALALLPVVALLAACGSSGAASNGAADPTVSVVAGFYPLQWAAEVVGGDRVSVTSLTSPGAEPHDLELTPQQVAAVTDAGLVLYVAEFQPALDDAIAQSPEAAVDVAAGLETLAPEEHAGEDHEGEKEASYDPHVWLDPTNMAAIVATVAQRLSSLDPAGASTYAANAAALEDRLTALDEQWRTGTATCTSRDLVVSHEAFGYLAKRYGFEQVGISGLAPDTEPSPAKIAEVADFVRANEVRTVYYETLVDPKVAQTVADETGAKTAVLDPLEGLAEGSTDDYISVMEKNLQTVKDGQPCS</sequence>
<dbReference type="InterPro" id="IPR006127">
    <property type="entry name" value="ZnuA-like"/>
</dbReference>
<reference evidence="7" key="1">
    <citation type="journal article" date="2019" name="Int. J. Syst. Evol. Microbiol.">
        <title>The Global Catalogue of Microorganisms (GCM) 10K type strain sequencing project: providing services to taxonomists for standard genome sequencing and annotation.</title>
        <authorList>
            <consortium name="The Broad Institute Genomics Platform"/>
            <consortium name="The Broad Institute Genome Sequencing Center for Infectious Disease"/>
            <person name="Wu L."/>
            <person name="Ma J."/>
        </authorList>
    </citation>
    <scope>NUCLEOTIDE SEQUENCE [LARGE SCALE GENOMIC DNA]</scope>
    <source>
        <strain evidence="7">CGMCC 4.7317</strain>
    </source>
</reference>
<evidence type="ECO:0000313" key="7">
    <source>
        <dbReference type="Proteomes" id="UP001596138"/>
    </source>
</evidence>
<dbReference type="PRINTS" id="PR00690">
    <property type="entry name" value="ADHESNFAMILY"/>
</dbReference>
<proteinExistence type="inferred from homology"/>
<keyword evidence="2 4" id="KW-0813">Transport</keyword>
<dbReference type="InterPro" id="IPR006128">
    <property type="entry name" value="Lipoprotein_PsaA-like"/>
</dbReference>
<name>A0ABW1T4T0_9ACTN</name>
<dbReference type="EMBL" id="JBHSTI010000008">
    <property type="protein sequence ID" value="MFC6239033.1"/>
    <property type="molecule type" value="Genomic_DNA"/>
</dbReference>
<dbReference type="PANTHER" id="PTHR42953:SF3">
    <property type="entry name" value="HIGH-AFFINITY ZINC UPTAKE SYSTEM PROTEIN ZNUA"/>
    <property type="match status" value="1"/>
</dbReference>
<evidence type="ECO:0000256" key="5">
    <source>
        <dbReference type="SAM" id="SignalP"/>
    </source>
</evidence>
<evidence type="ECO:0000256" key="4">
    <source>
        <dbReference type="RuleBase" id="RU003512"/>
    </source>
</evidence>
<dbReference type="SUPFAM" id="SSF53807">
    <property type="entry name" value="Helical backbone' metal receptor"/>
    <property type="match status" value="1"/>
</dbReference>